<dbReference type="KEGG" id="pbar:105423168"/>
<keyword evidence="4" id="KW-0325">Glycoprotein</keyword>
<keyword evidence="6" id="KW-1185">Reference proteome</keyword>
<organism evidence="6 7">
    <name type="scientific">Pogonomyrmex barbatus</name>
    <name type="common">red harvester ant</name>
    <dbReference type="NCBI Taxonomy" id="144034"/>
    <lineage>
        <taxon>Eukaryota</taxon>
        <taxon>Metazoa</taxon>
        <taxon>Ecdysozoa</taxon>
        <taxon>Arthropoda</taxon>
        <taxon>Hexapoda</taxon>
        <taxon>Insecta</taxon>
        <taxon>Pterygota</taxon>
        <taxon>Neoptera</taxon>
        <taxon>Endopterygota</taxon>
        <taxon>Hymenoptera</taxon>
        <taxon>Apocrita</taxon>
        <taxon>Aculeata</taxon>
        <taxon>Formicoidea</taxon>
        <taxon>Formicidae</taxon>
        <taxon>Myrmicinae</taxon>
        <taxon>Pogonomyrmex</taxon>
    </lineage>
</organism>
<gene>
    <name evidence="7" type="primary">LOC105423168</name>
</gene>
<dbReference type="SUPFAM" id="SSF53474">
    <property type="entry name" value="alpha/beta-Hydrolases"/>
    <property type="match status" value="1"/>
</dbReference>
<reference evidence="7" key="1">
    <citation type="submission" date="2025-08" db="UniProtKB">
        <authorList>
            <consortium name="RefSeq"/>
        </authorList>
    </citation>
    <scope>IDENTIFICATION</scope>
</reference>
<evidence type="ECO:0000313" key="7">
    <source>
        <dbReference type="RefSeq" id="XP_011631128.1"/>
    </source>
</evidence>
<sequence length="217" mass="25377">YPKIINIFNLISAIDKKSLEQVNADFKKAILPNVLSKLPEIGITVEELKSLYFGEKEVSEETLMNYANFLGDEFFTRGILEVAEIQKYTGDYKSTYLYHFDYNSETSLMKTILNIRLPGVCHAEDLFFLFCPEIRKEFNLSLPRSDSDDYKIINYLTQMWTDFAKTGNPTPITNLWLPLTGPQDENFNYLNIDVDLRMKVFHKGKERWDWGKNKNKL</sequence>
<name>A0A6I9VW27_9HYME</name>
<dbReference type="GeneID" id="105423168"/>
<dbReference type="OrthoDB" id="7528973at2759"/>
<dbReference type="Pfam" id="PF00135">
    <property type="entry name" value="COesterase"/>
    <property type="match status" value="1"/>
</dbReference>
<dbReference type="InterPro" id="IPR002018">
    <property type="entry name" value="CarbesteraseB"/>
</dbReference>
<dbReference type="PANTHER" id="PTHR43142:SF1">
    <property type="entry name" value="CARBOXYLIC ESTER HYDROLASE"/>
    <property type="match status" value="1"/>
</dbReference>
<evidence type="ECO:0000313" key="6">
    <source>
        <dbReference type="Proteomes" id="UP000504615"/>
    </source>
</evidence>
<evidence type="ECO:0000259" key="5">
    <source>
        <dbReference type="Pfam" id="PF00135"/>
    </source>
</evidence>
<accession>A0A6I9VW27</accession>
<evidence type="ECO:0000256" key="2">
    <source>
        <dbReference type="ARBA" id="ARBA00022487"/>
    </source>
</evidence>
<dbReference type="GO" id="GO:0052689">
    <property type="term" value="F:carboxylic ester hydrolase activity"/>
    <property type="evidence" value="ECO:0007669"/>
    <property type="project" value="UniProtKB-KW"/>
</dbReference>
<evidence type="ECO:0000256" key="1">
    <source>
        <dbReference type="ARBA" id="ARBA00005964"/>
    </source>
</evidence>
<dbReference type="Proteomes" id="UP000504615">
    <property type="component" value="Unplaced"/>
</dbReference>
<comment type="similarity">
    <text evidence="1">Belongs to the type-B carboxylesterase/lipase family.</text>
</comment>
<dbReference type="RefSeq" id="XP_011631128.1">
    <property type="nucleotide sequence ID" value="XM_011632826.1"/>
</dbReference>
<proteinExistence type="inferred from homology"/>
<keyword evidence="2" id="KW-0719">Serine esterase</keyword>
<dbReference type="AlphaFoldDB" id="A0A6I9VW27"/>
<dbReference type="PANTHER" id="PTHR43142">
    <property type="entry name" value="CARBOXYLIC ESTER HYDROLASE"/>
    <property type="match status" value="1"/>
</dbReference>
<dbReference type="Gene3D" id="3.40.50.1820">
    <property type="entry name" value="alpha/beta hydrolase"/>
    <property type="match status" value="1"/>
</dbReference>
<feature type="domain" description="Carboxylesterase type B" evidence="5">
    <location>
        <begin position="41"/>
        <end position="200"/>
    </location>
</feature>
<feature type="non-terminal residue" evidence="7">
    <location>
        <position position="1"/>
    </location>
</feature>
<protein>
    <submittedName>
        <fullName evidence="7">Pyrethroid hydrolase Ces2e-like</fullName>
    </submittedName>
</protein>
<dbReference type="InterPro" id="IPR029058">
    <property type="entry name" value="AB_hydrolase_fold"/>
</dbReference>
<evidence type="ECO:0000256" key="4">
    <source>
        <dbReference type="ARBA" id="ARBA00023180"/>
    </source>
</evidence>
<evidence type="ECO:0000256" key="3">
    <source>
        <dbReference type="ARBA" id="ARBA00022801"/>
    </source>
</evidence>
<keyword evidence="3" id="KW-0378">Hydrolase</keyword>